<dbReference type="EnsemblMetazoa" id="AMAM017032-RA">
    <property type="protein sequence ID" value="AMAM017032-PA"/>
    <property type="gene ID" value="AMAM017032"/>
</dbReference>
<dbReference type="GO" id="GO:0005886">
    <property type="term" value="C:plasma membrane"/>
    <property type="evidence" value="ECO:0007669"/>
    <property type="project" value="TreeGrafter"/>
</dbReference>
<dbReference type="InterPro" id="IPR027417">
    <property type="entry name" value="P-loop_NTPase"/>
</dbReference>
<dbReference type="GO" id="GO:0035331">
    <property type="term" value="P:negative regulation of hippo signaling"/>
    <property type="evidence" value="ECO:0007669"/>
    <property type="project" value="TreeGrafter"/>
</dbReference>
<proteinExistence type="predicted"/>
<sequence>VEEELRLLGDPGDVDTTARRGSTSARRSFFKRIKPQRSSSRDSKELASFSNTHLSLYLDSGSISDDGLSSYQRVERLEYTYRPVIILGPLSEFVIDKLCVDFPEDFAVLQESQKKCTKDEMELAIQNNTIADYKLRSNGIFEYTSMQAVRDNKQCHCILNVSMAAVERLQRAQIYPIVLLLRFKSAKQIKEIKDSRYSTDKISAKAAKEMYEHTLKMESEYRQFISVVISGVNITHMCTQIKAAVDSEQKKILWVSIPSPL</sequence>
<dbReference type="Gene3D" id="3.40.50.300">
    <property type="entry name" value="P-loop containing nucleotide triphosphate hydrolases"/>
    <property type="match status" value="1"/>
</dbReference>
<dbReference type="PROSITE" id="PS50052">
    <property type="entry name" value="GUANYLATE_KINASE_2"/>
    <property type="match status" value="1"/>
</dbReference>
<dbReference type="InterPro" id="IPR008144">
    <property type="entry name" value="Guanylate_kin-like_dom"/>
</dbReference>
<evidence type="ECO:0000313" key="3">
    <source>
        <dbReference type="EnsemblMetazoa" id="AMAM017032-PA"/>
    </source>
</evidence>
<dbReference type="AlphaFoldDB" id="A0A182T0C6"/>
<reference evidence="3" key="2">
    <citation type="submission" date="2020-05" db="UniProtKB">
        <authorList>
            <consortium name="EnsemblMetazoa"/>
        </authorList>
    </citation>
    <scope>IDENTIFICATION</scope>
    <source>
        <strain evidence="3">maculatus3</strain>
    </source>
</reference>
<feature type="region of interest" description="Disordered" evidence="1">
    <location>
        <begin position="1"/>
        <end position="26"/>
    </location>
</feature>
<organism evidence="3 4">
    <name type="scientific">Anopheles maculatus</name>
    <dbReference type="NCBI Taxonomy" id="74869"/>
    <lineage>
        <taxon>Eukaryota</taxon>
        <taxon>Metazoa</taxon>
        <taxon>Ecdysozoa</taxon>
        <taxon>Arthropoda</taxon>
        <taxon>Hexapoda</taxon>
        <taxon>Insecta</taxon>
        <taxon>Pterygota</taxon>
        <taxon>Neoptera</taxon>
        <taxon>Endopterygota</taxon>
        <taxon>Diptera</taxon>
        <taxon>Nematocera</taxon>
        <taxon>Culicoidea</taxon>
        <taxon>Culicidae</taxon>
        <taxon>Anophelinae</taxon>
        <taxon>Anopheles</taxon>
        <taxon>Anopheles maculatus group</taxon>
    </lineage>
</organism>
<evidence type="ECO:0000313" key="4">
    <source>
        <dbReference type="Proteomes" id="UP000075901"/>
    </source>
</evidence>
<dbReference type="Pfam" id="PF00625">
    <property type="entry name" value="Guanylate_kin"/>
    <property type="match status" value="1"/>
</dbReference>
<dbReference type="PANTHER" id="PTHR46360:SF1">
    <property type="entry name" value="DISKS LARGE HOMOLOG 5"/>
    <property type="match status" value="1"/>
</dbReference>
<keyword evidence="4" id="KW-1185">Reference proteome</keyword>
<accession>A0A182T0C6</accession>
<dbReference type="InterPro" id="IPR008145">
    <property type="entry name" value="GK/Ca_channel_bsu"/>
</dbReference>
<reference evidence="4" key="1">
    <citation type="submission" date="2013-09" db="EMBL/GenBank/DDBJ databases">
        <title>The Genome Sequence of Anopheles maculatus species B.</title>
        <authorList>
            <consortium name="The Broad Institute Genomics Platform"/>
            <person name="Neafsey D.E."/>
            <person name="Besansky N."/>
            <person name="Howell P."/>
            <person name="Walton C."/>
            <person name="Young S.K."/>
            <person name="Zeng Q."/>
            <person name="Gargeya S."/>
            <person name="Fitzgerald M."/>
            <person name="Haas B."/>
            <person name="Abouelleil A."/>
            <person name="Allen A.W."/>
            <person name="Alvarado L."/>
            <person name="Arachchi H.M."/>
            <person name="Berlin A.M."/>
            <person name="Chapman S.B."/>
            <person name="Gainer-Dewar J."/>
            <person name="Goldberg J."/>
            <person name="Griggs A."/>
            <person name="Gujja S."/>
            <person name="Hansen M."/>
            <person name="Howarth C."/>
            <person name="Imamovic A."/>
            <person name="Ireland A."/>
            <person name="Larimer J."/>
            <person name="McCowan C."/>
            <person name="Murphy C."/>
            <person name="Pearson M."/>
            <person name="Poon T.W."/>
            <person name="Priest M."/>
            <person name="Roberts A."/>
            <person name="Saif S."/>
            <person name="Shea T."/>
            <person name="Sisk P."/>
            <person name="Sykes S."/>
            <person name="Wortman J."/>
            <person name="Nusbaum C."/>
            <person name="Birren B."/>
        </authorList>
    </citation>
    <scope>NUCLEOTIDE SEQUENCE [LARGE SCALE GENOMIC DNA]</scope>
    <source>
        <strain evidence="4">maculatus3</strain>
    </source>
</reference>
<dbReference type="Proteomes" id="UP000075901">
    <property type="component" value="Unassembled WGS sequence"/>
</dbReference>
<dbReference type="SUPFAM" id="SSF52540">
    <property type="entry name" value="P-loop containing nucleoside triphosphate hydrolases"/>
    <property type="match status" value="1"/>
</dbReference>
<dbReference type="VEuPathDB" id="VectorBase:AMAM017032"/>
<feature type="domain" description="Guanylate kinase-like" evidence="2">
    <location>
        <begin position="104"/>
        <end position="246"/>
    </location>
</feature>
<evidence type="ECO:0000259" key="2">
    <source>
        <dbReference type="PROSITE" id="PS50052"/>
    </source>
</evidence>
<evidence type="ECO:0000256" key="1">
    <source>
        <dbReference type="SAM" id="MobiDB-lite"/>
    </source>
</evidence>
<dbReference type="SMART" id="SM00072">
    <property type="entry name" value="GuKc"/>
    <property type="match status" value="1"/>
</dbReference>
<name>A0A182T0C6_9DIPT</name>
<dbReference type="InterPro" id="IPR053004">
    <property type="entry name" value="MAGUK_Signaling_Regulators"/>
</dbReference>
<dbReference type="PANTHER" id="PTHR46360">
    <property type="entry name" value="DISKS LARGE HOMOLOG 5"/>
    <property type="match status" value="1"/>
</dbReference>
<protein>
    <submittedName>
        <fullName evidence="3">Guanylate kinase-like domain-containing protein</fullName>
    </submittedName>
</protein>